<dbReference type="InterPro" id="IPR052980">
    <property type="entry name" value="Crinkler_effector"/>
</dbReference>
<keyword evidence="2" id="KW-1185">Reference proteome</keyword>
<evidence type="ECO:0000313" key="1">
    <source>
        <dbReference type="EMBL" id="THU84564.1"/>
    </source>
</evidence>
<dbReference type="PANTHER" id="PTHR33129">
    <property type="entry name" value="PROTEIN KINASE DOMAIN-CONTAINING PROTEIN-RELATED"/>
    <property type="match status" value="1"/>
</dbReference>
<protein>
    <submittedName>
        <fullName evidence="1">Uncharacterized protein</fullName>
    </submittedName>
</protein>
<dbReference type="AlphaFoldDB" id="A0A4S8L7B7"/>
<dbReference type="EMBL" id="ML179592">
    <property type="protein sequence ID" value="THU84564.1"/>
    <property type="molecule type" value="Genomic_DNA"/>
</dbReference>
<evidence type="ECO:0000313" key="2">
    <source>
        <dbReference type="Proteomes" id="UP000297245"/>
    </source>
</evidence>
<dbReference type="OrthoDB" id="2340858at2759"/>
<sequence>MGQRVLITPEYKAALSDAKRWFSGGTAFPTSLSVAGNNDDVEMRLADDKTSGKKAPGGEVPWPANPDPHHHIFIVIGTPGVGKSLFLYYILVERLLAGLPTCFQTLPGFFTFWCEEGVFRIPLDEKDPYPTGLAIPADAWFLVDSNDMYPIPDDILQDVKACVVQAAPPRDDHIWWTDNAHTQHIHWYIKPSPLKESLIMKRLNCPDTTDDQWEDFFEKYGPSTRLLMIYAETPDQFQSRLWDKIRKISLPMLRALVFATPAVDVEEVQLDHWICGIHPGPSREESYCTFHTPTILAMVKDTYQDKWMDEVAYAYSLFKHDPFTPVPVRHVLEDRVHDVLMKGGYWEMAEMSKLTGRSGPKNNIYQIPPAAPTTAWLVISSTGVRIDKTRPVESTGALRLNWFGNIESESSLGYYRPRNPIQRALDAYVVDPNKEFVFVIQTTLAKRHDAKSGGSKDLRDKYKGYKFHYIVVAGEQDFEIAMPKEIDGMWESRWCVRMDETMLFPKVTFKNAGTCTSRG</sequence>
<accession>A0A4S8L7B7</accession>
<dbReference type="Proteomes" id="UP000297245">
    <property type="component" value="Unassembled WGS sequence"/>
</dbReference>
<organism evidence="1 2">
    <name type="scientific">Dendrothele bispora (strain CBS 962.96)</name>
    <dbReference type="NCBI Taxonomy" id="1314807"/>
    <lineage>
        <taxon>Eukaryota</taxon>
        <taxon>Fungi</taxon>
        <taxon>Dikarya</taxon>
        <taxon>Basidiomycota</taxon>
        <taxon>Agaricomycotina</taxon>
        <taxon>Agaricomycetes</taxon>
        <taxon>Agaricomycetidae</taxon>
        <taxon>Agaricales</taxon>
        <taxon>Agaricales incertae sedis</taxon>
        <taxon>Dendrothele</taxon>
    </lineage>
</organism>
<proteinExistence type="predicted"/>
<reference evidence="1 2" key="1">
    <citation type="journal article" date="2019" name="Nat. Ecol. Evol.">
        <title>Megaphylogeny resolves global patterns of mushroom evolution.</title>
        <authorList>
            <person name="Varga T."/>
            <person name="Krizsan K."/>
            <person name="Foldi C."/>
            <person name="Dima B."/>
            <person name="Sanchez-Garcia M."/>
            <person name="Sanchez-Ramirez S."/>
            <person name="Szollosi G.J."/>
            <person name="Szarkandi J.G."/>
            <person name="Papp V."/>
            <person name="Albert L."/>
            <person name="Andreopoulos W."/>
            <person name="Angelini C."/>
            <person name="Antonin V."/>
            <person name="Barry K.W."/>
            <person name="Bougher N.L."/>
            <person name="Buchanan P."/>
            <person name="Buyck B."/>
            <person name="Bense V."/>
            <person name="Catcheside P."/>
            <person name="Chovatia M."/>
            <person name="Cooper J."/>
            <person name="Damon W."/>
            <person name="Desjardin D."/>
            <person name="Finy P."/>
            <person name="Geml J."/>
            <person name="Haridas S."/>
            <person name="Hughes K."/>
            <person name="Justo A."/>
            <person name="Karasinski D."/>
            <person name="Kautmanova I."/>
            <person name="Kiss B."/>
            <person name="Kocsube S."/>
            <person name="Kotiranta H."/>
            <person name="LaButti K.M."/>
            <person name="Lechner B.E."/>
            <person name="Liimatainen K."/>
            <person name="Lipzen A."/>
            <person name="Lukacs Z."/>
            <person name="Mihaltcheva S."/>
            <person name="Morgado L.N."/>
            <person name="Niskanen T."/>
            <person name="Noordeloos M.E."/>
            <person name="Ohm R.A."/>
            <person name="Ortiz-Santana B."/>
            <person name="Ovrebo C."/>
            <person name="Racz N."/>
            <person name="Riley R."/>
            <person name="Savchenko A."/>
            <person name="Shiryaev A."/>
            <person name="Soop K."/>
            <person name="Spirin V."/>
            <person name="Szebenyi C."/>
            <person name="Tomsovsky M."/>
            <person name="Tulloss R.E."/>
            <person name="Uehling J."/>
            <person name="Grigoriev I.V."/>
            <person name="Vagvolgyi C."/>
            <person name="Papp T."/>
            <person name="Martin F.M."/>
            <person name="Miettinen O."/>
            <person name="Hibbett D.S."/>
            <person name="Nagy L.G."/>
        </authorList>
    </citation>
    <scope>NUCLEOTIDE SEQUENCE [LARGE SCALE GENOMIC DNA]</scope>
    <source>
        <strain evidence="1 2">CBS 962.96</strain>
    </source>
</reference>
<gene>
    <name evidence="1" type="ORF">K435DRAFT_764932</name>
</gene>
<name>A0A4S8L7B7_DENBC</name>
<dbReference type="PANTHER" id="PTHR33129:SF1">
    <property type="entry name" value="ATP-BINDING PROTEIN"/>
    <property type="match status" value="1"/>
</dbReference>